<dbReference type="AlphaFoldDB" id="M1YWS0"/>
<protein>
    <submittedName>
        <fullName evidence="2">Uncharacterized protein</fullName>
    </submittedName>
</protein>
<sequence length="65" mass="7067">MKTQTKLSIPRDVRTFIIGVALLLTFAFGVLPWVADHLPWAEGVAASVKANGLNASGLFYTDVDY</sequence>
<dbReference type="EMBL" id="CAQJ01000021">
    <property type="protein sequence ID" value="CCQ89949.1"/>
    <property type="molecule type" value="Genomic_DNA"/>
</dbReference>
<dbReference type="InParanoid" id="M1YWS0"/>
<dbReference type="HOGENOM" id="CLU_2845356_0_0_0"/>
<evidence type="ECO:0000256" key="1">
    <source>
        <dbReference type="SAM" id="Phobius"/>
    </source>
</evidence>
<keyword evidence="3" id="KW-1185">Reference proteome</keyword>
<comment type="caution">
    <text evidence="2">The sequence shown here is derived from an EMBL/GenBank/DDBJ whole genome shotgun (WGS) entry which is preliminary data.</text>
</comment>
<name>M1YWS0_NITG3</name>
<gene>
    <name evidence="2" type="ORF">NITGR_190059</name>
</gene>
<evidence type="ECO:0000313" key="3">
    <source>
        <dbReference type="Proteomes" id="UP000011704"/>
    </source>
</evidence>
<reference evidence="2 3" key="1">
    <citation type="journal article" date="2013" name="Front. Microbiol.">
        <title>The genome of Nitrospina gracilis illuminates the metabolism and evolution of the major marine nitrite oxidizer.</title>
        <authorList>
            <person name="Luecker S."/>
            <person name="Nowka B."/>
            <person name="Rattei T."/>
            <person name="Spieck E."/>
            <person name="and Daims H."/>
        </authorList>
    </citation>
    <scope>NUCLEOTIDE SEQUENCE [LARGE SCALE GENOMIC DNA]</scope>
    <source>
        <strain evidence="2 3">3/211</strain>
    </source>
</reference>
<proteinExistence type="predicted"/>
<keyword evidence="1" id="KW-0812">Transmembrane</keyword>
<organism evidence="2 3">
    <name type="scientific">Nitrospina gracilis (strain 3/211)</name>
    <dbReference type="NCBI Taxonomy" id="1266370"/>
    <lineage>
        <taxon>Bacteria</taxon>
        <taxon>Pseudomonadati</taxon>
        <taxon>Nitrospinota/Tectimicrobiota group</taxon>
        <taxon>Nitrospinota</taxon>
        <taxon>Nitrospinia</taxon>
        <taxon>Nitrospinales</taxon>
        <taxon>Nitrospinaceae</taxon>
        <taxon>Nitrospina</taxon>
    </lineage>
</organism>
<evidence type="ECO:0000313" key="2">
    <source>
        <dbReference type="EMBL" id="CCQ89949.1"/>
    </source>
</evidence>
<dbReference type="RefSeq" id="WP_005006904.1">
    <property type="nucleotide sequence ID" value="NZ_HG422173.1"/>
</dbReference>
<dbReference type="Proteomes" id="UP000011704">
    <property type="component" value="Unassembled WGS sequence"/>
</dbReference>
<dbReference type="STRING" id="1266370.NITGR_190059"/>
<keyword evidence="1" id="KW-1133">Transmembrane helix</keyword>
<feature type="transmembrane region" description="Helical" evidence="1">
    <location>
        <begin position="12"/>
        <end position="35"/>
    </location>
</feature>
<accession>M1YWS0</accession>
<keyword evidence="1" id="KW-0472">Membrane</keyword>